<proteinExistence type="predicted"/>
<dbReference type="Proteomes" id="UP000886653">
    <property type="component" value="Unassembled WGS sequence"/>
</dbReference>
<sequence>MANLPMYTAKGAVVRLVANQPSYNLFPAAPTATSPGSRGTNAPFVYPQVSNSAVTELHDFTNGLLEAQSSREDDIESTETLAFRHDLGSFIEHPHTPNSIAPSGISNGPAINSDYPPSDETEIPNKFVAKDIDLDLVYSGFVDNHFGPPLGVVSGEKRGVAESWRQRDGRLPSLS</sequence>
<evidence type="ECO:0000256" key="1">
    <source>
        <dbReference type="SAM" id="MobiDB-lite"/>
    </source>
</evidence>
<gene>
    <name evidence="2" type="ORF">CROQUDRAFT_131597</name>
</gene>
<comment type="caution">
    <text evidence="2">The sequence shown here is derived from an EMBL/GenBank/DDBJ whole genome shotgun (WGS) entry which is preliminary data.</text>
</comment>
<reference evidence="2" key="1">
    <citation type="submission" date="2013-11" db="EMBL/GenBank/DDBJ databases">
        <title>Genome sequence of the fusiform rust pathogen reveals effectors for host alternation and coevolution with pine.</title>
        <authorList>
            <consortium name="DOE Joint Genome Institute"/>
            <person name="Smith K."/>
            <person name="Pendleton A."/>
            <person name="Kubisiak T."/>
            <person name="Anderson C."/>
            <person name="Salamov A."/>
            <person name="Aerts A."/>
            <person name="Riley R."/>
            <person name="Clum A."/>
            <person name="Lindquist E."/>
            <person name="Ence D."/>
            <person name="Campbell M."/>
            <person name="Kronenberg Z."/>
            <person name="Feau N."/>
            <person name="Dhillon B."/>
            <person name="Hamelin R."/>
            <person name="Burleigh J."/>
            <person name="Smith J."/>
            <person name="Yandell M."/>
            <person name="Nelson C."/>
            <person name="Grigoriev I."/>
            <person name="Davis J."/>
        </authorList>
    </citation>
    <scope>NUCLEOTIDE SEQUENCE</scope>
    <source>
        <strain evidence="2">G11</strain>
    </source>
</reference>
<accession>A0A9P6TEU9</accession>
<name>A0A9P6TEU9_9BASI</name>
<organism evidence="2 3">
    <name type="scientific">Cronartium quercuum f. sp. fusiforme G11</name>
    <dbReference type="NCBI Taxonomy" id="708437"/>
    <lineage>
        <taxon>Eukaryota</taxon>
        <taxon>Fungi</taxon>
        <taxon>Dikarya</taxon>
        <taxon>Basidiomycota</taxon>
        <taxon>Pucciniomycotina</taxon>
        <taxon>Pucciniomycetes</taxon>
        <taxon>Pucciniales</taxon>
        <taxon>Coleosporiaceae</taxon>
        <taxon>Cronartium</taxon>
    </lineage>
</organism>
<evidence type="ECO:0000313" key="3">
    <source>
        <dbReference type="Proteomes" id="UP000886653"/>
    </source>
</evidence>
<protein>
    <submittedName>
        <fullName evidence="2">Uncharacterized protein</fullName>
    </submittedName>
</protein>
<evidence type="ECO:0000313" key="2">
    <source>
        <dbReference type="EMBL" id="KAG0149095.1"/>
    </source>
</evidence>
<dbReference type="EMBL" id="MU167231">
    <property type="protein sequence ID" value="KAG0149095.1"/>
    <property type="molecule type" value="Genomic_DNA"/>
</dbReference>
<keyword evidence="3" id="KW-1185">Reference proteome</keyword>
<feature type="region of interest" description="Disordered" evidence="1">
    <location>
        <begin position="94"/>
        <end position="119"/>
    </location>
</feature>
<dbReference type="AlphaFoldDB" id="A0A9P6TEU9"/>
<feature type="compositionally biased region" description="Polar residues" evidence="1">
    <location>
        <begin position="96"/>
        <end position="110"/>
    </location>
</feature>